<keyword evidence="5" id="KW-0812">Transmembrane</keyword>
<dbReference type="PROSITE" id="PS50937">
    <property type="entry name" value="HTH_MERR_2"/>
    <property type="match status" value="1"/>
</dbReference>
<evidence type="ECO:0000313" key="7">
    <source>
        <dbReference type="EMBL" id="RGO35022.1"/>
    </source>
</evidence>
<evidence type="ECO:0000313" key="8">
    <source>
        <dbReference type="Proteomes" id="UP000261285"/>
    </source>
</evidence>
<dbReference type="PANTHER" id="PTHR30204:SF94">
    <property type="entry name" value="HEAVY METAL-DEPENDENT TRANSCRIPTIONAL REGULATOR HI_0293-RELATED"/>
    <property type="match status" value="1"/>
</dbReference>
<dbReference type="InterPro" id="IPR009061">
    <property type="entry name" value="DNA-bd_dom_put_sf"/>
</dbReference>
<keyword evidence="2" id="KW-0238">DNA-binding</keyword>
<evidence type="ECO:0000256" key="3">
    <source>
        <dbReference type="ARBA" id="ARBA00023163"/>
    </source>
</evidence>
<feature type="domain" description="HTH merR-type" evidence="6">
    <location>
        <begin position="18"/>
        <end position="76"/>
    </location>
</feature>
<dbReference type="InterPro" id="IPR047057">
    <property type="entry name" value="MerR_fam"/>
</dbReference>
<keyword evidence="1" id="KW-0805">Transcription regulation</keyword>
<dbReference type="Pfam" id="PF13411">
    <property type="entry name" value="MerR_1"/>
    <property type="match status" value="1"/>
</dbReference>
<evidence type="ECO:0000256" key="5">
    <source>
        <dbReference type="SAM" id="Phobius"/>
    </source>
</evidence>
<feature type="transmembrane region" description="Helical" evidence="5">
    <location>
        <begin position="156"/>
        <end position="175"/>
    </location>
</feature>
<dbReference type="SUPFAM" id="SSF46955">
    <property type="entry name" value="Putative DNA-binding domain"/>
    <property type="match status" value="1"/>
</dbReference>
<keyword evidence="4" id="KW-0175">Coiled coil</keyword>
<name>A0A3E5GJ50_9FIRM</name>
<dbReference type="Proteomes" id="UP000261285">
    <property type="component" value="Unassembled WGS sequence"/>
</dbReference>
<organism evidence="7 8">
    <name type="scientific">Dorea longicatena</name>
    <dbReference type="NCBI Taxonomy" id="88431"/>
    <lineage>
        <taxon>Bacteria</taxon>
        <taxon>Bacillati</taxon>
        <taxon>Bacillota</taxon>
        <taxon>Clostridia</taxon>
        <taxon>Lachnospirales</taxon>
        <taxon>Lachnospiraceae</taxon>
        <taxon>Dorea</taxon>
    </lineage>
</organism>
<dbReference type="GO" id="GO:0003677">
    <property type="term" value="F:DNA binding"/>
    <property type="evidence" value="ECO:0007669"/>
    <property type="project" value="UniProtKB-KW"/>
</dbReference>
<reference evidence="7 8" key="1">
    <citation type="submission" date="2018-08" db="EMBL/GenBank/DDBJ databases">
        <title>A genome reference for cultivated species of the human gut microbiota.</title>
        <authorList>
            <person name="Zou Y."/>
            <person name="Xue W."/>
            <person name="Luo G."/>
        </authorList>
    </citation>
    <scope>NUCLEOTIDE SEQUENCE [LARGE SCALE GENOMIC DNA]</scope>
    <source>
        <strain evidence="7 8">OM02-16</strain>
    </source>
</reference>
<keyword evidence="3" id="KW-0804">Transcription</keyword>
<sequence>MERRCHFMKIKDVEKQVGISKANIRFYEEEGLIHPARNQENNYREYSETDVEQLQEIKKLRLIGIPVQEIKDIYENRLTLQEALSHRLDEIEKEERTLKETKLTCQKALKSKLDITSIDQLEIEEEKEEWQVRLAILLKEDIVQKKLSRDEMNNEIACFFIAGTILSVISIWLLPKDYIGTHLYVGLISLAAVVGLLIIGTCSANMKVHLTLLLLGAVVQPVGFFTIGTLMGRGYIVCRDTAVLKQYVIYLYGGAFILAIILWMGSKLNRYILNKLWISMLASLIMAGVIAQMLNQKYDHLMATGELIVGFLCAVIYLVAVSGTWTLANADWGKYNRYHAVYTSNKMINVFATIFNAAGYYSGKNWRR</sequence>
<keyword evidence="5" id="KW-0472">Membrane</keyword>
<feature type="transmembrane region" description="Helical" evidence="5">
    <location>
        <begin position="307"/>
        <end position="328"/>
    </location>
</feature>
<dbReference type="SMART" id="SM00422">
    <property type="entry name" value="HTH_MERR"/>
    <property type="match status" value="1"/>
</dbReference>
<evidence type="ECO:0000256" key="1">
    <source>
        <dbReference type="ARBA" id="ARBA00023015"/>
    </source>
</evidence>
<dbReference type="GO" id="GO:0003700">
    <property type="term" value="F:DNA-binding transcription factor activity"/>
    <property type="evidence" value="ECO:0007669"/>
    <property type="project" value="InterPro"/>
</dbReference>
<evidence type="ECO:0000259" key="6">
    <source>
        <dbReference type="PROSITE" id="PS50937"/>
    </source>
</evidence>
<evidence type="ECO:0000256" key="2">
    <source>
        <dbReference type="ARBA" id="ARBA00023125"/>
    </source>
</evidence>
<gene>
    <name evidence="7" type="ORF">DXB16_00185</name>
</gene>
<dbReference type="EMBL" id="QSVN01000001">
    <property type="protein sequence ID" value="RGO35022.1"/>
    <property type="molecule type" value="Genomic_DNA"/>
</dbReference>
<keyword evidence="5" id="KW-1133">Transmembrane helix</keyword>
<feature type="transmembrane region" description="Helical" evidence="5">
    <location>
        <begin position="247"/>
        <end position="264"/>
    </location>
</feature>
<evidence type="ECO:0000256" key="4">
    <source>
        <dbReference type="SAM" id="Coils"/>
    </source>
</evidence>
<dbReference type="Gene3D" id="1.10.1660.10">
    <property type="match status" value="1"/>
</dbReference>
<comment type="caution">
    <text evidence="7">The sequence shown here is derived from an EMBL/GenBank/DDBJ whole genome shotgun (WGS) entry which is preliminary data.</text>
</comment>
<dbReference type="PRINTS" id="PR00040">
    <property type="entry name" value="HTHMERR"/>
</dbReference>
<feature type="transmembrane region" description="Helical" evidence="5">
    <location>
        <begin position="212"/>
        <end position="235"/>
    </location>
</feature>
<dbReference type="AlphaFoldDB" id="A0A3E5GJ50"/>
<proteinExistence type="predicted"/>
<dbReference type="PANTHER" id="PTHR30204">
    <property type="entry name" value="REDOX-CYCLING DRUG-SENSING TRANSCRIPTIONAL ACTIVATOR SOXR"/>
    <property type="match status" value="1"/>
</dbReference>
<dbReference type="InterPro" id="IPR000551">
    <property type="entry name" value="MerR-type_HTH_dom"/>
</dbReference>
<accession>A0A3E5GJ50</accession>
<feature type="coiled-coil region" evidence="4">
    <location>
        <begin position="81"/>
        <end position="140"/>
    </location>
</feature>
<feature type="transmembrane region" description="Helical" evidence="5">
    <location>
        <begin position="181"/>
        <end position="200"/>
    </location>
</feature>
<dbReference type="CDD" id="cd00592">
    <property type="entry name" value="HTH_MerR-like"/>
    <property type="match status" value="1"/>
</dbReference>
<protein>
    <submittedName>
        <fullName evidence="7">MerR family transcriptional regulator</fullName>
    </submittedName>
</protein>
<feature type="transmembrane region" description="Helical" evidence="5">
    <location>
        <begin position="276"/>
        <end position="295"/>
    </location>
</feature>